<name>X0VYW6_9ZZZZ</name>
<sequence length="262" mass="28865">NPPVKFLTTRAKLSRTLAVASVYLALIAILSLLLVSFVPSLIQQVMSINVHFENIVEGISRFFEQPLFIFGFSIDLMDVYKEVSGTLQNIISPLASRTVSFLIGLASGFAWLIFVLIVSFYLLKDLGKLGRSLDELVPADYREEVRWLGREINVIWSAFFRSQLVLCAVVGTLVGVTTWAVGVRNALILGIMAGVLEIIPNVGPTIAAIPAVLIAYFQGSTHLPISNSWFALLVIGLYVVIQQMENNILVPRIIGRSLNLHP</sequence>
<feature type="non-terminal residue" evidence="9">
    <location>
        <position position="1"/>
    </location>
</feature>
<keyword evidence="4" id="KW-1003">Cell membrane</keyword>
<feature type="non-terminal residue" evidence="9">
    <location>
        <position position="262"/>
    </location>
</feature>
<feature type="transmembrane region" description="Helical" evidence="8">
    <location>
        <begin position="21"/>
        <end position="42"/>
    </location>
</feature>
<dbReference type="GO" id="GO:0005886">
    <property type="term" value="C:plasma membrane"/>
    <property type="evidence" value="ECO:0007669"/>
    <property type="project" value="UniProtKB-SubCell"/>
</dbReference>
<keyword evidence="6 8" id="KW-1133">Transmembrane helix</keyword>
<accession>X0VYW6</accession>
<evidence type="ECO:0000256" key="6">
    <source>
        <dbReference type="ARBA" id="ARBA00022989"/>
    </source>
</evidence>
<dbReference type="GO" id="GO:0055085">
    <property type="term" value="P:transmembrane transport"/>
    <property type="evidence" value="ECO:0007669"/>
    <property type="project" value="TreeGrafter"/>
</dbReference>
<comment type="similarity">
    <text evidence="2">Belongs to the autoinducer-2 exporter (AI-2E) (TC 2.A.86) family.</text>
</comment>
<comment type="subcellular location">
    <subcellularLocation>
        <location evidence="1">Cell membrane</location>
        <topology evidence="1">Multi-pass membrane protein</topology>
    </subcellularLocation>
</comment>
<evidence type="ECO:0000256" key="1">
    <source>
        <dbReference type="ARBA" id="ARBA00004651"/>
    </source>
</evidence>
<feature type="transmembrane region" description="Helical" evidence="8">
    <location>
        <begin position="163"/>
        <end position="183"/>
    </location>
</feature>
<gene>
    <name evidence="9" type="ORF">S01H1_49613</name>
</gene>
<dbReference type="Pfam" id="PF01594">
    <property type="entry name" value="AI-2E_transport"/>
    <property type="match status" value="1"/>
</dbReference>
<keyword evidence="7 8" id="KW-0472">Membrane</keyword>
<reference evidence="9" key="1">
    <citation type="journal article" date="2014" name="Front. Microbiol.">
        <title>High frequency of phylogenetically diverse reductive dehalogenase-homologous genes in deep subseafloor sedimentary metagenomes.</title>
        <authorList>
            <person name="Kawai M."/>
            <person name="Futagami T."/>
            <person name="Toyoda A."/>
            <person name="Takaki Y."/>
            <person name="Nishi S."/>
            <person name="Hori S."/>
            <person name="Arai W."/>
            <person name="Tsubouchi T."/>
            <person name="Morono Y."/>
            <person name="Uchiyama I."/>
            <person name="Ito T."/>
            <person name="Fujiyama A."/>
            <person name="Inagaki F."/>
            <person name="Takami H."/>
        </authorList>
    </citation>
    <scope>NUCLEOTIDE SEQUENCE</scope>
    <source>
        <strain evidence="9">Expedition CK06-06</strain>
    </source>
</reference>
<evidence type="ECO:0008006" key="10">
    <source>
        <dbReference type="Google" id="ProtNLM"/>
    </source>
</evidence>
<evidence type="ECO:0000256" key="5">
    <source>
        <dbReference type="ARBA" id="ARBA00022692"/>
    </source>
</evidence>
<keyword evidence="3" id="KW-0813">Transport</keyword>
<organism evidence="9">
    <name type="scientific">marine sediment metagenome</name>
    <dbReference type="NCBI Taxonomy" id="412755"/>
    <lineage>
        <taxon>unclassified sequences</taxon>
        <taxon>metagenomes</taxon>
        <taxon>ecological metagenomes</taxon>
    </lineage>
</organism>
<evidence type="ECO:0000256" key="7">
    <source>
        <dbReference type="ARBA" id="ARBA00023136"/>
    </source>
</evidence>
<dbReference type="AlphaFoldDB" id="X0VYW6"/>
<dbReference type="PANTHER" id="PTHR21716">
    <property type="entry name" value="TRANSMEMBRANE PROTEIN"/>
    <property type="match status" value="1"/>
</dbReference>
<evidence type="ECO:0000256" key="2">
    <source>
        <dbReference type="ARBA" id="ARBA00009773"/>
    </source>
</evidence>
<protein>
    <recommendedName>
        <fullName evidence="10">AI-2E family transporter</fullName>
    </recommendedName>
</protein>
<comment type="caution">
    <text evidence="9">The sequence shown here is derived from an EMBL/GenBank/DDBJ whole genome shotgun (WGS) entry which is preliminary data.</text>
</comment>
<evidence type="ECO:0000256" key="8">
    <source>
        <dbReference type="SAM" id="Phobius"/>
    </source>
</evidence>
<dbReference type="InterPro" id="IPR002549">
    <property type="entry name" value="AI-2E-like"/>
</dbReference>
<dbReference type="EMBL" id="BARS01031925">
    <property type="protein sequence ID" value="GAG23664.1"/>
    <property type="molecule type" value="Genomic_DNA"/>
</dbReference>
<keyword evidence="5 8" id="KW-0812">Transmembrane</keyword>
<dbReference type="PANTHER" id="PTHR21716:SF53">
    <property type="entry name" value="PERMEASE PERM-RELATED"/>
    <property type="match status" value="1"/>
</dbReference>
<evidence type="ECO:0000313" key="9">
    <source>
        <dbReference type="EMBL" id="GAG23664.1"/>
    </source>
</evidence>
<feature type="transmembrane region" description="Helical" evidence="8">
    <location>
        <begin position="101"/>
        <end position="123"/>
    </location>
</feature>
<proteinExistence type="inferred from homology"/>
<evidence type="ECO:0000256" key="3">
    <source>
        <dbReference type="ARBA" id="ARBA00022448"/>
    </source>
</evidence>
<feature type="transmembrane region" description="Helical" evidence="8">
    <location>
        <begin position="223"/>
        <end position="241"/>
    </location>
</feature>
<feature type="transmembrane region" description="Helical" evidence="8">
    <location>
        <begin position="195"/>
        <end position="217"/>
    </location>
</feature>
<evidence type="ECO:0000256" key="4">
    <source>
        <dbReference type="ARBA" id="ARBA00022475"/>
    </source>
</evidence>